<protein>
    <submittedName>
        <fullName evidence="1">Methyltransferase domain-containing protein</fullName>
    </submittedName>
</protein>
<evidence type="ECO:0000313" key="1">
    <source>
        <dbReference type="EMBL" id="WCO00839.1"/>
    </source>
</evidence>
<dbReference type="CDD" id="cd02440">
    <property type="entry name" value="AdoMet_MTases"/>
    <property type="match status" value="1"/>
</dbReference>
<dbReference type="SUPFAM" id="SSF53335">
    <property type="entry name" value="S-adenosyl-L-methionine-dependent methyltransferases"/>
    <property type="match status" value="1"/>
</dbReference>
<dbReference type="Gene3D" id="3.40.50.150">
    <property type="entry name" value="Vaccinia Virus protein VP39"/>
    <property type="match status" value="1"/>
</dbReference>
<keyword evidence="1" id="KW-0489">Methyltransferase</keyword>
<organism evidence="1 2">
    <name type="scientific">Psychroserpens ponticola</name>
    <dbReference type="NCBI Taxonomy" id="2932268"/>
    <lineage>
        <taxon>Bacteria</taxon>
        <taxon>Pseudomonadati</taxon>
        <taxon>Bacteroidota</taxon>
        <taxon>Flavobacteriia</taxon>
        <taxon>Flavobacteriales</taxon>
        <taxon>Flavobacteriaceae</taxon>
        <taxon>Psychroserpens</taxon>
    </lineage>
</organism>
<keyword evidence="2" id="KW-1185">Reference proteome</keyword>
<keyword evidence="1" id="KW-0808">Transferase</keyword>
<reference evidence="1 2" key="1">
    <citation type="submission" date="2023-01" db="EMBL/GenBank/DDBJ databases">
        <title>Psychroserpens ponticola sp. nov., isolated from seawater.</title>
        <authorList>
            <person name="Kristyanto S."/>
            <person name="Jung J."/>
            <person name="Kim J.M."/>
            <person name="Jeon C.O."/>
        </authorList>
    </citation>
    <scope>NUCLEOTIDE SEQUENCE [LARGE SCALE GENOMIC DNA]</scope>
    <source>
        <strain evidence="1 2">MSW6</strain>
    </source>
</reference>
<accession>A0ABY7RUM8</accession>
<proteinExistence type="predicted"/>
<gene>
    <name evidence="1" type="ORF">MUN68_012270</name>
</gene>
<evidence type="ECO:0000313" key="2">
    <source>
        <dbReference type="Proteomes" id="UP001202717"/>
    </source>
</evidence>
<dbReference type="GO" id="GO:0032259">
    <property type="term" value="P:methylation"/>
    <property type="evidence" value="ECO:0007669"/>
    <property type="project" value="UniProtKB-KW"/>
</dbReference>
<name>A0ABY7RUM8_9FLAO</name>
<dbReference type="GO" id="GO:0008168">
    <property type="term" value="F:methyltransferase activity"/>
    <property type="evidence" value="ECO:0007669"/>
    <property type="project" value="UniProtKB-KW"/>
</dbReference>
<dbReference type="Pfam" id="PF13489">
    <property type="entry name" value="Methyltransf_23"/>
    <property type="match status" value="1"/>
</dbReference>
<dbReference type="RefSeq" id="WP_249995832.1">
    <property type="nucleotide sequence ID" value="NZ_CP116221.1"/>
</dbReference>
<dbReference type="EMBL" id="CP116221">
    <property type="protein sequence ID" value="WCO00839.1"/>
    <property type="molecule type" value="Genomic_DNA"/>
</dbReference>
<sequence length="184" mass="21391">MKYLDKLLRNWRIKEANQFVRPNDKILDIGCFDGYLFEVLKQKNIQPSIGLDPLLEETKSKGEHLLVSGSFPNDVPTNTSFDCIVMLAVLEHIPREQQQLLNSEFFEFLNPLGRIIITVPSPFVDQILWVLKKLNLVDGMSLDEHYGFKTSEVFSLFDKKKYSLLKHKRFQLGLNNLFVFEKIA</sequence>
<dbReference type="Proteomes" id="UP001202717">
    <property type="component" value="Chromosome"/>
</dbReference>
<dbReference type="InterPro" id="IPR029063">
    <property type="entry name" value="SAM-dependent_MTases_sf"/>
</dbReference>